<organism evidence="1 2">
    <name type="scientific">Arenibacter aquaticus</name>
    <dbReference type="NCBI Taxonomy" id="2489054"/>
    <lineage>
        <taxon>Bacteria</taxon>
        <taxon>Pseudomonadati</taxon>
        <taxon>Bacteroidota</taxon>
        <taxon>Flavobacteriia</taxon>
        <taxon>Flavobacteriales</taxon>
        <taxon>Flavobacteriaceae</taxon>
        <taxon>Arenibacter</taxon>
    </lineage>
</organism>
<proteinExistence type="predicted"/>
<comment type="caution">
    <text evidence="1">The sequence shown here is derived from an EMBL/GenBank/DDBJ whole genome shotgun (WGS) entry which is preliminary data.</text>
</comment>
<evidence type="ECO:0008006" key="3">
    <source>
        <dbReference type="Google" id="ProtNLM"/>
    </source>
</evidence>
<protein>
    <recommendedName>
        <fullName evidence="3">Sulfatase N-terminal domain-containing protein</fullName>
    </recommendedName>
</protein>
<dbReference type="Proteomes" id="UP000267585">
    <property type="component" value="Unassembled WGS sequence"/>
</dbReference>
<dbReference type="EMBL" id="RQPJ01000003">
    <property type="protein sequence ID" value="RTE53754.1"/>
    <property type="molecule type" value="Genomic_DNA"/>
</dbReference>
<sequence length="63" mass="7230">MITGKFGFRTNMTRVGDELSTTETSLQTFIDLNSEENYTIAVIGKWHLANDRQHPMEMQLVIV</sequence>
<evidence type="ECO:0000313" key="2">
    <source>
        <dbReference type="Proteomes" id="UP000267585"/>
    </source>
</evidence>
<dbReference type="SUPFAM" id="SSF53649">
    <property type="entry name" value="Alkaline phosphatase-like"/>
    <property type="match status" value="1"/>
</dbReference>
<dbReference type="AlphaFoldDB" id="A0A430K4C3"/>
<reference evidence="1 2" key="1">
    <citation type="submission" date="2018-11" db="EMBL/GenBank/DDBJ databases">
        <title>Arenibacter aquaticus sp.nov., a marine bacterium isolated from surface seawater in the South China Sea.</title>
        <authorList>
            <person name="Guo J."/>
            <person name="Sun J."/>
        </authorList>
    </citation>
    <scope>NUCLEOTIDE SEQUENCE [LARGE SCALE GENOMIC DNA]</scope>
    <source>
        <strain evidence="1 2">GUO666</strain>
    </source>
</reference>
<dbReference type="InterPro" id="IPR017850">
    <property type="entry name" value="Alkaline_phosphatase_core_sf"/>
</dbReference>
<accession>A0A430K4C3</accession>
<name>A0A430K4C3_9FLAO</name>
<gene>
    <name evidence="1" type="ORF">EHW67_07400</name>
</gene>
<keyword evidence="2" id="KW-1185">Reference proteome</keyword>
<evidence type="ECO:0000313" key="1">
    <source>
        <dbReference type="EMBL" id="RTE53754.1"/>
    </source>
</evidence>
<dbReference type="Gene3D" id="3.40.720.10">
    <property type="entry name" value="Alkaline Phosphatase, subunit A"/>
    <property type="match status" value="1"/>
</dbReference>